<evidence type="ECO:0000256" key="1">
    <source>
        <dbReference type="SAM" id="MobiDB-lite"/>
    </source>
</evidence>
<dbReference type="Gene3D" id="2.60.120.10">
    <property type="entry name" value="Jelly Rolls"/>
    <property type="match status" value="1"/>
</dbReference>
<dbReference type="InterPro" id="IPR013096">
    <property type="entry name" value="Cupin_2"/>
</dbReference>
<evidence type="ECO:0000313" key="4">
    <source>
        <dbReference type="EMBL" id="RUQ85532.1"/>
    </source>
</evidence>
<gene>
    <name evidence="3" type="ORF">CLV49_0148</name>
    <name evidence="4" type="ORF">ELQ93_00325</name>
</gene>
<dbReference type="EMBL" id="RZGY01000001">
    <property type="protein sequence ID" value="RUQ85532.1"/>
    <property type="molecule type" value="Genomic_DNA"/>
</dbReference>
<dbReference type="Pfam" id="PF07883">
    <property type="entry name" value="Cupin_2"/>
    <property type="match status" value="1"/>
</dbReference>
<feature type="domain" description="Cupin type-2" evidence="2">
    <location>
        <begin position="39"/>
        <end position="98"/>
    </location>
</feature>
<keyword evidence="6" id="KW-1185">Reference proteome</keyword>
<proteinExistence type="predicted"/>
<dbReference type="EMBL" id="PYAU01000001">
    <property type="protein sequence ID" value="PSL36556.1"/>
    <property type="molecule type" value="Genomic_DNA"/>
</dbReference>
<evidence type="ECO:0000313" key="3">
    <source>
        <dbReference type="EMBL" id="PSL36556.1"/>
    </source>
</evidence>
<dbReference type="AlphaFoldDB" id="A0A2P8GRG5"/>
<dbReference type="Proteomes" id="UP000241203">
    <property type="component" value="Unassembled WGS sequence"/>
</dbReference>
<dbReference type="OrthoDB" id="9794183at2"/>
<accession>A0A2P8GRG5</accession>
<dbReference type="Proteomes" id="UP000268291">
    <property type="component" value="Unassembled WGS sequence"/>
</dbReference>
<dbReference type="InterPro" id="IPR052044">
    <property type="entry name" value="PKS_Associated_Protein"/>
</dbReference>
<keyword evidence="3" id="KW-0413">Isomerase</keyword>
<dbReference type="InterPro" id="IPR011051">
    <property type="entry name" value="RmlC_Cupin_sf"/>
</dbReference>
<name>A0A2P8GRG5_9MICO</name>
<dbReference type="GO" id="GO:0016853">
    <property type="term" value="F:isomerase activity"/>
    <property type="evidence" value="ECO:0007669"/>
    <property type="project" value="UniProtKB-KW"/>
</dbReference>
<reference evidence="4 6" key="2">
    <citation type="submission" date="2018-12" db="EMBL/GenBank/DDBJ databases">
        <authorList>
            <person name="hu s."/>
            <person name="Xu Y."/>
            <person name="Xu B."/>
            <person name="Li F."/>
        </authorList>
    </citation>
    <scope>NUCLEOTIDE SEQUENCE [LARGE SCALE GENOMIC DNA]</scope>
    <source>
        <strain evidence="4 6">KSW2-17</strain>
    </source>
</reference>
<sequence length="122" mass="13609">MVTADTRNVLTALSTISEHWQPHRLVSINDYDVKVVKLQGEFVWHTHPDTDELFLVLSGELTIQLRDRDVVLGPNDVFVVPKGVEHCPRADQEVHAMLIEPQGTVNTGDAGGEMTSPLRELD</sequence>
<evidence type="ECO:0000259" key="2">
    <source>
        <dbReference type="Pfam" id="PF07883"/>
    </source>
</evidence>
<feature type="region of interest" description="Disordered" evidence="1">
    <location>
        <begin position="103"/>
        <end position="122"/>
    </location>
</feature>
<reference evidence="3 5" key="1">
    <citation type="submission" date="2018-03" db="EMBL/GenBank/DDBJ databases">
        <title>Genomic Encyclopedia of Archaeal and Bacterial Type Strains, Phase II (KMG-II): from individual species to whole genera.</title>
        <authorList>
            <person name="Goeker M."/>
        </authorList>
    </citation>
    <scope>NUCLEOTIDE SEQUENCE [LARGE SCALE GENOMIC DNA]</scope>
    <source>
        <strain evidence="3 5">DSM 21548</strain>
    </source>
</reference>
<dbReference type="RefSeq" id="WP_106561816.1">
    <property type="nucleotide sequence ID" value="NZ_PYAU01000001.1"/>
</dbReference>
<dbReference type="PANTHER" id="PTHR36114:SF1">
    <property type="entry name" value="16.7 KDA PROTEIN IN WHIE LOCUS"/>
    <property type="match status" value="1"/>
</dbReference>
<dbReference type="PANTHER" id="PTHR36114">
    <property type="entry name" value="16.7 KDA PROTEIN IN WHIE LOCUS"/>
    <property type="match status" value="1"/>
</dbReference>
<dbReference type="InterPro" id="IPR014710">
    <property type="entry name" value="RmlC-like_jellyroll"/>
</dbReference>
<organism evidence="3 5">
    <name type="scientific">Labedella gwakjiensis</name>
    <dbReference type="NCBI Taxonomy" id="390269"/>
    <lineage>
        <taxon>Bacteria</taxon>
        <taxon>Bacillati</taxon>
        <taxon>Actinomycetota</taxon>
        <taxon>Actinomycetes</taxon>
        <taxon>Micrococcales</taxon>
        <taxon>Microbacteriaceae</taxon>
        <taxon>Labedella</taxon>
    </lineage>
</organism>
<dbReference type="CDD" id="cd02226">
    <property type="entry name" value="cupin_YdbB-like"/>
    <property type="match status" value="1"/>
</dbReference>
<evidence type="ECO:0000313" key="5">
    <source>
        <dbReference type="Proteomes" id="UP000241203"/>
    </source>
</evidence>
<dbReference type="SUPFAM" id="SSF51182">
    <property type="entry name" value="RmlC-like cupins"/>
    <property type="match status" value="1"/>
</dbReference>
<comment type="caution">
    <text evidence="3">The sequence shown here is derived from an EMBL/GenBank/DDBJ whole genome shotgun (WGS) entry which is preliminary data.</text>
</comment>
<protein>
    <submittedName>
        <fullName evidence="4">Cupin domain-containing protein</fullName>
    </submittedName>
    <submittedName>
        <fullName evidence="3">Mannose-6-phosphate isomerase-like protein (Cupin superfamily)</fullName>
    </submittedName>
</protein>
<evidence type="ECO:0000313" key="6">
    <source>
        <dbReference type="Proteomes" id="UP000268291"/>
    </source>
</evidence>